<evidence type="ECO:0000256" key="1">
    <source>
        <dbReference type="ARBA" id="ARBA00006576"/>
    </source>
</evidence>
<proteinExistence type="inferred from homology"/>
<accession>A0A4Q0MD50</accession>
<keyword evidence="3" id="KW-0378">Hydrolase</keyword>
<dbReference type="PANTHER" id="PTHR11079:SF161">
    <property type="entry name" value="CMP_DCMP-TYPE DEAMINASE DOMAIN-CONTAINING PROTEIN"/>
    <property type="match status" value="1"/>
</dbReference>
<dbReference type="AlphaFoldDB" id="A0A4Q0MD50"/>
<reference evidence="6 7" key="1">
    <citation type="submission" date="2018-12" db="EMBL/GenBank/DDBJ databases">
        <title>The Draft Genome Sequence of the Soil Bacterium Pedobacter tournemirensis R1.</title>
        <authorList>
            <person name="He J."/>
        </authorList>
    </citation>
    <scope>NUCLEOTIDE SEQUENCE [LARGE SCALE GENOMIC DNA]</scope>
    <source>
        <strain evidence="6 7">R1</strain>
    </source>
</reference>
<organism evidence="6 7">
    <name type="scientific">Arcticibacter tournemirensis</name>
    <dbReference type="NCBI Taxonomy" id="699437"/>
    <lineage>
        <taxon>Bacteria</taxon>
        <taxon>Pseudomonadati</taxon>
        <taxon>Bacteroidota</taxon>
        <taxon>Sphingobacteriia</taxon>
        <taxon>Sphingobacteriales</taxon>
        <taxon>Sphingobacteriaceae</taxon>
        <taxon>Arcticibacter</taxon>
    </lineage>
</organism>
<feature type="domain" description="CMP/dCMP-type deaminase" evidence="5">
    <location>
        <begin position="2"/>
        <end position="126"/>
    </location>
</feature>
<sequence>MTEHEKYMSLAIALSENNIQEGSGGPFGAVIVKDGEIIAQSANTVLSTNDPTGHAEVSAIRLAAKALNSFDLSGCVIYTSCEPCPMCLGAIYWARISKIYYGNTRTDAEEIGFDDKFIYNELSLPAEKRQLPSEQILHSESLSVFRKWQLSEDKKHY</sequence>
<comment type="similarity">
    <text evidence="1">Belongs to the cytidine and deoxycytidylate deaminase family.</text>
</comment>
<keyword evidence="2" id="KW-0479">Metal-binding</keyword>
<dbReference type="GO" id="GO:0006152">
    <property type="term" value="P:purine nucleoside catabolic process"/>
    <property type="evidence" value="ECO:0007669"/>
    <property type="project" value="TreeGrafter"/>
</dbReference>
<dbReference type="PROSITE" id="PS00903">
    <property type="entry name" value="CYT_DCMP_DEAMINASES_1"/>
    <property type="match status" value="1"/>
</dbReference>
<dbReference type="FunFam" id="3.40.140.10:FF:000011">
    <property type="entry name" value="tRNA-specific adenosine deaminase"/>
    <property type="match status" value="1"/>
</dbReference>
<evidence type="ECO:0000259" key="5">
    <source>
        <dbReference type="PROSITE" id="PS51747"/>
    </source>
</evidence>
<protein>
    <submittedName>
        <fullName evidence="6">Nucleoside deaminase</fullName>
    </submittedName>
</protein>
<dbReference type="Pfam" id="PF00383">
    <property type="entry name" value="dCMP_cyt_deam_1"/>
    <property type="match status" value="1"/>
</dbReference>
<dbReference type="RefSeq" id="WP_128768552.1">
    <property type="nucleotide sequence ID" value="NZ_RXOC01000003.1"/>
</dbReference>
<comment type="caution">
    <text evidence="6">The sequence shown here is derived from an EMBL/GenBank/DDBJ whole genome shotgun (WGS) entry which is preliminary data.</text>
</comment>
<dbReference type="PROSITE" id="PS51747">
    <property type="entry name" value="CYT_DCMP_DEAMINASES_2"/>
    <property type="match status" value="1"/>
</dbReference>
<evidence type="ECO:0000256" key="2">
    <source>
        <dbReference type="ARBA" id="ARBA00022723"/>
    </source>
</evidence>
<dbReference type="InterPro" id="IPR016193">
    <property type="entry name" value="Cytidine_deaminase-like"/>
</dbReference>
<dbReference type="GO" id="GO:0008270">
    <property type="term" value="F:zinc ion binding"/>
    <property type="evidence" value="ECO:0007669"/>
    <property type="project" value="InterPro"/>
</dbReference>
<dbReference type="PANTHER" id="PTHR11079">
    <property type="entry name" value="CYTOSINE DEAMINASE FAMILY MEMBER"/>
    <property type="match status" value="1"/>
</dbReference>
<keyword evidence="4" id="KW-0862">Zinc</keyword>
<gene>
    <name evidence="6" type="ORF">EKH83_06345</name>
</gene>
<dbReference type="Proteomes" id="UP000290848">
    <property type="component" value="Unassembled WGS sequence"/>
</dbReference>
<evidence type="ECO:0000256" key="3">
    <source>
        <dbReference type="ARBA" id="ARBA00022801"/>
    </source>
</evidence>
<dbReference type="CDD" id="cd01285">
    <property type="entry name" value="nucleoside_deaminase"/>
    <property type="match status" value="1"/>
</dbReference>
<dbReference type="EMBL" id="RXOC01000003">
    <property type="protein sequence ID" value="RXF71307.1"/>
    <property type="molecule type" value="Genomic_DNA"/>
</dbReference>
<dbReference type="GO" id="GO:0047974">
    <property type="term" value="F:guanosine deaminase activity"/>
    <property type="evidence" value="ECO:0007669"/>
    <property type="project" value="TreeGrafter"/>
</dbReference>
<dbReference type="InterPro" id="IPR002125">
    <property type="entry name" value="CMP_dCMP_dom"/>
</dbReference>
<evidence type="ECO:0000256" key="4">
    <source>
        <dbReference type="ARBA" id="ARBA00022833"/>
    </source>
</evidence>
<dbReference type="InterPro" id="IPR016192">
    <property type="entry name" value="APOBEC/CMP_deaminase_Zn-bd"/>
</dbReference>
<evidence type="ECO:0000313" key="6">
    <source>
        <dbReference type="EMBL" id="RXF71307.1"/>
    </source>
</evidence>
<dbReference type="Gene3D" id="3.40.140.10">
    <property type="entry name" value="Cytidine Deaminase, domain 2"/>
    <property type="match status" value="1"/>
</dbReference>
<name>A0A4Q0MD50_9SPHI</name>
<evidence type="ECO:0000313" key="7">
    <source>
        <dbReference type="Proteomes" id="UP000290848"/>
    </source>
</evidence>
<dbReference type="SUPFAM" id="SSF53927">
    <property type="entry name" value="Cytidine deaminase-like"/>
    <property type="match status" value="1"/>
</dbReference>